<dbReference type="InterPro" id="IPR005571">
    <property type="entry name" value="RNA_pol_Rpb5_N"/>
</dbReference>
<dbReference type="Pfam" id="PF03871">
    <property type="entry name" value="RNA_pol_Rpb5_N"/>
    <property type="match status" value="1"/>
</dbReference>
<dbReference type="OrthoDB" id="248779at2759"/>
<dbReference type="GO" id="GO:0005666">
    <property type="term" value="C:RNA polymerase III complex"/>
    <property type="evidence" value="ECO:0007669"/>
    <property type="project" value="TreeGrafter"/>
</dbReference>
<reference evidence="2 3" key="1">
    <citation type="journal article" date="2020" name="IScience">
        <title>Genome Sequencing of the Endangered Kingdonia uniflora (Circaeasteraceae, Ranunculales) Reveals Potential Mechanisms of Evolutionary Specialization.</title>
        <authorList>
            <person name="Sun Y."/>
            <person name="Deng T."/>
            <person name="Zhang A."/>
            <person name="Moore M.J."/>
            <person name="Landis J.B."/>
            <person name="Lin N."/>
            <person name="Zhang H."/>
            <person name="Zhang X."/>
            <person name="Huang J."/>
            <person name="Zhang X."/>
            <person name="Sun H."/>
            <person name="Wang H."/>
        </authorList>
    </citation>
    <scope>NUCLEOTIDE SEQUENCE [LARGE SCALE GENOMIC DNA]</scope>
    <source>
        <strain evidence="2">TB1705</strain>
        <tissue evidence="2">Leaf</tissue>
    </source>
</reference>
<dbReference type="EMBL" id="JACGCM010001428">
    <property type="protein sequence ID" value="KAF6155406.1"/>
    <property type="molecule type" value="Genomic_DNA"/>
</dbReference>
<sequence length="95" mass="11022">MRRTVLQMLRDRGYLVGNSEINMNRADFIAEFGETIKRDDLTILKAKPDNPTDQVYVFFPEEEKIGIKSVKNYIARMKNDNVFKAILVVRKVTPS</sequence>
<organism evidence="2 3">
    <name type="scientific">Kingdonia uniflora</name>
    <dbReference type="NCBI Taxonomy" id="39325"/>
    <lineage>
        <taxon>Eukaryota</taxon>
        <taxon>Viridiplantae</taxon>
        <taxon>Streptophyta</taxon>
        <taxon>Embryophyta</taxon>
        <taxon>Tracheophyta</taxon>
        <taxon>Spermatophyta</taxon>
        <taxon>Magnoliopsida</taxon>
        <taxon>Ranunculales</taxon>
        <taxon>Circaeasteraceae</taxon>
        <taxon>Kingdonia</taxon>
    </lineage>
</organism>
<proteinExistence type="predicted"/>
<dbReference type="GO" id="GO:0005665">
    <property type="term" value="C:RNA polymerase II, core complex"/>
    <property type="evidence" value="ECO:0007669"/>
    <property type="project" value="TreeGrafter"/>
</dbReference>
<dbReference type="Gene3D" id="3.40.1340.10">
    <property type="entry name" value="RNA polymerase, Rpb5, N-terminal domain"/>
    <property type="match status" value="1"/>
</dbReference>
<protein>
    <recommendedName>
        <fullName evidence="1">RNA polymerase Rpb5 N-terminal domain-containing protein</fullName>
    </recommendedName>
</protein>
<evidence type="ECO:0000313" key="2">
    <source>
        <dbReference type="EMBL" id="KAF6155406.1"/>
    </source>
</evidence>
<dbReference type="GO" id="GO:0005736">
    <property type="term" value="C:RNA polymerase I complex"/>
    <property type="evidence" value="ECO:0007669"/>
    <property type="project" value="TreeGrafter"/>
</dbReference>
<dbReference type="AlphaFoldDB" id="A0A7J7MKJ5"/>
<dbReference type="GO" id="GO:0006362">
    <property type="term" value="P:transcription elongation by RNA polymerase I"/>
    <property type="evidence" value="ECO:0007669"/>
    <property type="project" value="TreeGrafter"/>
</dbReference>
<name>A0A7J7MKJ5_9MAGN</name>
<dbReference type="GO" id="GO:0003677">
    <property type="term" value="F:DNA binding"/>
    <property type="evidence" value="ECO:0007669"/>
    <property type="project" value="InterPro"/>
</dbReference>
<dbReference type="Proteomes" id="UP000541444">
    <property type="component" value="Unassembled WGS sequence"/>
</dbReference>
<dbReference type="GO" id="GO:0003899">
    <property type="term" value="F:DNA-directed RNA polymerase activity"/>
    <property type="evidence" value="ECO:0007669"/>
    <property type="project" value="InterPro"/>
</dbReference>
<dbReference type="PANTHER" id="PTHR10535">
    <property type="entry name" value="DNA-DIRECTED RNA POLYMERASES I, II, AND III SUBUNIT RPABC1"/>
    <property type="match status" value="1"/>
</dbReference>
<dbReference type="PANTHER" id="PTHR10535:SF0">
    <property type="entry name" value="DNA-DIRECTED RNA POLYMERASES I, II, AND III SUBUNIT RPABC1"/>
    <property type="match status" value="1"/>
</dbReference>
<dbReference type="SUPFAM" id="SSF53036">
    <property type="entry name" value="Eukaryotic RPB5 N-terminal domain"/>
    <property type="match status" value="1"/>
</dbReference>
<evidence type="ECO:0000259" key="1">
    <source>
        <dbReference type="Pfam" id="PF03871"/>
    </source>
</evidence>
<dbReference type="InterPro" id="IPR014381">
    <property type="entry name" value="Arch_Rpo5/euc_Rpb5"/>
</dbReference>
<accession>A0A7J7MKJ5</accession>
<dbReference type="GO" id="GO:0006366">
    <property type="term" value="P:transcription by RNA polymerase II"/>
    <property type="evidence" value="ECO:0007669"/>
    <property type="project" value="TreeGrafter"/>
</dbReference>
<dbReference type="FunFam" id="3.40.1340.10:FF:000001">
    <property type="entry name" value="DNA-directed RNA polymerases I, II, and III subunit RPABC1"/>
    <property type="match status" value="1"/>
</dbReference>
<comment type="caution">
    <text evidence="2">The sequence shown here is derived from an EMBL/GenBank/DDBJ whole genome shotgun (WGS) entry which is preliminary data.</text>
</comment>
<feature type="domain" description="RNA polymerase Rpb5 N-terminal" evidence="1">
    <location>
        <begin position="2"/>
        <end position="77"/>
    </location>
</feature>
<gene>
    <name evidence="2" type="ORF">GIB67_019932</name>
</gene>
<dbReference type="InterPro" id="IPR036710">
    <property type="entry name" value="RNA_pol_Rpb5_N_sf"/>
</dbReference>
<evidence type="ECO:0000313" key="3">
    <source>
        <dbReference type="Proteomes" id="UP000541444"/>
    </source>
</evidence>
<dbReference type="GO" id="GO:0042797">
    <property type="term" value="P:tRNA transcription by RNA polymerase III"/>
    <property type="evidence" value="ECO:0007669"/>
    <property type="project" value="TreeGrafter"/>
</dbReference>
<keyword evidence="3" id="KW-1185">Reference proteome</keyword>